<dbReference type="SUPFAM" id="SSF48452">
    <property type="entry name" value="TPR-like"/>
    <property type="match status" value="1"/>
</dbReference>
<dbReference type="RefSeq" id="WP_320499736.1">
    <property type="nucleotide sequence ID" value="NZ_JAXCLX010000001.1"/>
</dbReference>
<dbReference type="EMBL" id="JAXCLX010000001">
    <property type="protein sequence ID" value="MDY0871306.1"/>
    <property type="molecule type" value="Genomic_DNA"/>
</dbReference>
<feature type="compositionally biased region" description="Low complexity" evidence="4">
    <location>
        <begin position="38"/>
        <end position="50"/>
    </location>
</feature>
<dbReference type="PROSITE" id="PS50293">
    <property type="entry name" value="TPR_REGION"/>
    <property type="match status" value="1"/>
</dbReference>
<evidence type="ECO:0000256" key="4">
    <source>
        <dbReference type="SAM" id="MobiDB-lite"/>
    </source>
</evidence>
<keyword evidence="2 3" id="KW-0802">TPR repeat</keyword>
<feature type="region of interest" description="Disordered" evidence="4">
    <location>
        <begin position="31"/>
        <end position="50"/>
    </location>
</feature>
<evidence type="ECO:0000256" key="3">
    <source>
        <dbReference type="PROSITE-ProRule" id="PRU00339"/>
    </source>
</evidence>
<dbReference type="InterPro" id="IPR019734">
    <property type="entry name" value="TPR_rpt"/>
</dbReference>
<reference evidence="6 7" key="1">
    <citation type="journal article" date="2013" name="Antonie Van Leeuwenhoek">
        <title>Dongia rigui sp. nov., isolated from freshwater of a large wetland in Korea.</title>
        <authorList>
            <person name="Baik K.S."/>
            <person name="Hwang Y.M."/>
            <person name="Choi J.S."/>
            <person name="Kwon J."/>
            <person name="Seong C.N."/>
        </authorList>
    </citation>
    <scope>NUCLEOTIDE SEQUENCE [LARGE SCALE GENOMIC DNA]</scope>
    <source>
        <strain evidence="6 7">04SU4-P</strain>
    </source>
</reference>
<evidence type="ECO:0000313" key="6">
    <source>
        <dbReference type="EMBL" id="MDY0871306.1"/>
    </source>
</evidence>
<name>A0ABU5DXK4_9PROT</name>
<dbReference type="PANTHER" id="PTHR45586">
    <property type="entry name" value="TPR REPEAT-CONTAINING PROTEIN PA4667"/>
    <property type="match status" value="1"/>
</dbReference>
<feature type="chain" id="PRO_5046827208" evidence="5">
    <location>
        <begin position="28"/>
        <end position="594"/>
    </location>
</feature>
<feature type="repeat" description="TPR" evidence="3">
    <location>
        <begin position="431"/>
        <end position="464"/>
    </location>
</feature>
<dbReference type="InterPro" id="IPR051012">
    <property type="entry name" value="CellSynth/LPSAsmb/PSIAsmb"/>
</dbReference>
<comment type="caution">
    <text evidence="6">The sequence shown here is derived from an EMBL/GenBank/DDBJ whole genome shotgun (WGS) entry which is preliminary data.</text>
</comment>
<dbReference type="PANTHER" id="PTHR45586:SF1">
    <property type="entry name" value="LIPOPOLYSACCHARIDE ASSEMBLY PROTEIN B"/>
    <property type="match status" value="1"/>
</dbReference>
<evidence type="ECO:0000256" key="1">
    <source>
        <dbReference type="ARBA" id="ARBA00022737"/>
    </source>
</evidence>
<dbReference type="PROSITE" id="PS50005">
    <property type="entry name" value="TPR"/>
    <property type="match status" value="2"/>
</dbReference>
<dbReference type="InterPro" id="IPR011990">
    <property type="entry name" value="TPR-like_helical_dom_sf"/>
</dbReference>
<feature type="signal peptide" evidence="5">
    <location>
        <begin position="1"/>
        <end position="27"/>
    </location>
</feature>
<dbReference type="PROSITE" id="PS51257">
    <property type="entry name" value="PROKAR_LIPOPROTEIN"/>
    <property type="match status" value="1"/>
</dbReference>
<protein>
    <submittedName>
        <fullName evidence="6">Tetratricopeptide repeat protein</fullName>
    </submittedName>
</protein>
<evidence type="ECO:0000313" key="7">
    <source>
        <dbReference type="Proteomes" id="UP001271769"/>
    </source>
</evidence>
<evidence type="ECO:0000256" key="2">
    <source>
        <dbReference type="ARBA" id="ARBA00022803"/>
    </source>
</evidence>
<gene>
    <name evidence="6" type="ORF">SMD31_05215</name>
</gene>
<keyword evidence="1" id="KW-0677">Repeat</keyword>
<dbReference type="Pfam" id="PF13432">
    <property type="entry name" value="TPR_16"/>
    <property type="match status" value="1"/>
</dbReference>
<dbReference type="Proteomes" id="UP001271769">
    <property type="component" value="Unassembled WGS sequence"/>
</dbReference>
<dbReference type="Pfam" id="PF00515">
    <property type="entry name" value="TPR_1"/>
    <property type="match status" value="1"/>
</dbReference>
<sequence>MKIRLSVPRLRPAVLALALLPAMIACAGKEDGSGTARADSSTGNATATSTAEPQWTLAGALLAGRLAFNEGDDVMAAKLLGLAREAAPGDQMLATSTLSALVGSGNFAEAAKLAAEIKQQGAKTQLIGYVELVDRAKADDWKGAKTALDSISDDGVGRIAKPFIAAWIELGATGKLDAAVAALGPLSEFNGLGSVVTQHTALMEDHLGRTQQALDRMKGAADAGAASARFIELYIEFLRRAGDKGSAAAFLDLFRSANAGIAGAIADPLADRLGQPVEKGPIIQKPVEGLAEAFFDLGSILQSENAGDQAKVFARMALELDPQLDIARMLLGNIMQQRERCPDAIDMYRTIPESSIFRWSAEISVADCQQKLEDTNGAIATLEGLVKARPGRTEAVVELGDLYRREKRFADAVKAYDIAIGTIKEPKADDWSLFYSRGVAHERNKEWDKAEPDFKKALELSPDQPYVLNYLAYTWVERRENLDEALKMLNNAVEQRPEEGFIVDSLGWAYFQLGDFEKAVTYLERAVELQPTDPVLNDHLGDAYWRVGRKNEARFQWHRSLSFKPEADQIGLIQEKLKSGLGAVKPDAAVPSGG</sequence>
<proteinExistence type="predicted"/>
<keyword evidence="5" id="KW-0732">Signal</keyword>
<dbReference type="SMART" id="SM00028">
    <property type="entry name" value="TPR"/>
    <property type="match status" value="6"/>
</dbReference>
<accession>A0ABU5DXK4</accession>
<evidence type="ECO:0000256" key="5">
    <source>
        <dbReference type="SAM" id="SignalP"/>
    </source>
</evidence>
<feature type="repeat" description="TPR" evidence="3">
    <location>
        <begin position="500"/>
        <end position="533"/>
    </location>
</feature>
<dbReference type="Gene3D" id="1.25.40.10">
    <property type="entry name" value="Tetratricopeptide repeat domain"/>
    <property type="match status" value="2"/>
</dbReference>
<keyword evidence="7" id="KW-1185">Reference proteome</keyword>
<organism evidence="6 7">
    <name type="scientific">Dongia rigui</name>
    <dbReference type="NCBI Taxonomy" id="940149"/>
    <lineage>
        <taxon>Bacteria</taxon>
        <taxon>Pseudomonadati</taxon>
        <taxon>Pseudomonadota</taxon>
        <taxon>Alphaproteobacteria</taxon>
        <taxon>Rhodospirillales</taxon>
        <taxon>Dongiaceae</taxon>
        <taxon>Dongia</taxon>
    </lineage>
</organism>
<dbReference type="Pfam" id="PF13414">
    <property type="entry name" value="TPR_11"/>
    <property type="match status" value="1"/>
</dbReference>